<proteinExistence type="predicted"/>
<feature type="domain" description="MDMPI C-terminal" evidence="1">
    <location>
        <begin position="143"/>
        <end position="246"/>
    </location>
</feature>
<dbReference type="EMBL" id="QURH01000336">
    <property type="protein sequence ID" value="RFU39486.1"/>
    <property type="molecule type" value="Genomic_DNA"/>
</dbReference>
<dbReference type="GO" id="GO:0005886">
    <property type="term" value="C:plasma membrane"/>
    <property type="evidence" value="ECO:0007669"/>
    <property type="project" value="TreeGrafter"/>
</dbReference>
<gene>
    <name evidence="3" type="ORF">DZF91_21930</name>
</gene>
<sequence length="255" mass="27523">MDIPPRDKLAGGLRHHATALGWKASGGDPDARVPTCPDWTLRQLVEHIGTALPGMAETIERRAREPLHRPVPDGMGPEHWEEWLSDGAARLVAAVEAADEPVWSPFGPDVPADFWLRRLLHDTTVHHADAAITVGAEWSLSPDLAADGIAEGLALVASPVVAELNPRIAGLRGNGETLMWRPAESDLPAWLVTRTPDGLRVAETPRGTDAQVTVRGSAPDLLLLLSRRLTADDPRVKVVGDRALLDHWTSLTAFG</sequence>
<evidence type="ECO:0000313" key="4">
    <source>
        <dbReference type="Proteomes" id="UP000261811"/>
    </source>
</evidence>
<keyword evidence="3" id="KW-0670">Pyruvate</keyword>
<dbReference type="InterPro" id="IPR017517">
    <property type="entry name" value="Maleyloyr_isom"/>
</dbReference>
<dbReference type="AlphaFoldDB" id="A0A372JI69"/>
<dbReference type="GO" id="GO:0016853">
    <property type="term" value="F:isomerase activity"/>
    <property type="evidence" value="ECO:0007669"/>
    <property type="project" value="UniProtKB-KW"/>
</dbReference>
<dbReference type="Pfam" id="PF07398">
    <property type="entry name" value="MDMPI_C"/>
    <property type="match status" value="1"/>
</dbReference>
<dbReference type="OrthoDB" id="3671213at2"/>
<feature type="domain" description="Mycothiol-dependent maleylpyruvate isomerase metal-binding" evidence="2">
    <location>
        <begin position="22"/>
        <end position="131"/>
    </location>
</feature>
<keyword evidence="3" id="KW-0413">Isomerase</keyword>
<evidence type="ECO:0000259" key="2">
    <source>
        <dbReference type="Pfam" id="PF11716"/>
    </source>
</evidence>
<dbReference type="SUPFAM" id="SSF109854">
    <property type="entry name" value="DinB/YfiT-like putative metalloenzymes"/>
    <property type="match status" value="1"/>
</dbReference>
<protein>
    <submittedName>
        <fullName evidence="3">Maleylpyruvate isomerase family mycothiol-dependent enzyme</fullName>
    </submittedName>
</protein>
<dbReference type="RefSeq" id="WP_117359331.1">
    <property type="nucleotide sequence ID" value="NZ_QURH01000336.1"/>
</dbReference>
<dbReference type="PANTHER" id="PTHR40758">
    <property type="entry name" value="CONSERVED PROTEIN"/>
    <property type="match status" value="1"/>
</dbReference>
<dbReference type="InterPro" id="IPR010872">
    <property type="entry name" value="MDMPI_C-term_domain"/>
</dbReference>
<dbReference type="InterPro" id="IPR034660">
    <property type="entry name" value="DinB/YfiT-like"/>
</dbReference>
<comment type="caution">
    <text evidence="3">The sequence shown here is derived from an EMBL/GenBank/DDBJ whole genome shotgun (WGS) entry which is preliminary data.</text>
</comment>
<reference evidence="3 4" key="1">
    <citation type="submission" date="2018-08" db="EMBL/GenBank/DDBJ databases">
        <title>Actinomadura jelena sp. nov., a novel Actinomycete isolated from soil in Chad.</title>
        <authorList>
            <person name="Shi L."/>
        </authorList>
    </citation>
    <scope>NUCLEOTIDE SEQUENCE [LARGE SCALE GENOMIC DNA]</scope>
    <source>
        <strain evidence="3 4">NEAU-G17</strain>
    </source>
</reference>
<dbReference type="Pfam" id="PF11716">
    <property type="entry name" value="MDMPI_N"/>
    <property type="match status" value="1"/>
</dbReference>
<dbReference type="Proteomes" id="UP000261811">
    <property type="component" value="Unassembled WGS sequence"/>
</dbReference>
<keyword evidence="4" id="KW-1185">Reference proteome</keyword>
<accession>A0A372JI69</accession>
<name>A0A372JI69_9ACTN</name>
<organism evidence="3 4">
    <name type="scientific">Actinomadura logoneensis</name>
    <dbReference type="NCBI Taxonomy" id="2293572"/>
    <lineage>
        <taxon>Bacteria</taxon>
        <taxon>Bacillati</taxon>
        <taxon>Actinomycetota</taxon>
        <taxon>Actinomycetes</taxon>
        <taxon>Streptosporangiales</taxon>
        <taxon>Thermomonosporaceae</taxon>
        <taxon>Actinomadura</taxon>
    </lineage>
</organism>
<dbReference type="PANTHER" id="PTHR40758:SF1">
    <property type="entry name" value="CONSERVED PROTEIN"/>
    <property type="match status" value="1"/>
</dbReference>
<dbReference type="Gene3D" id="1.20.120.450">
    <property type="entry name" value="dinb family like domain"/>
    <property type="match status" value="1"/>
</dbReference>
<dbReference type="NCBIfam" id="TIGR03083">
    <property type="entry name" value="maleylpyruvate isomerase family mycothiol-dependent enzyme"/>
    <property type="match status" value="1"/>
</dbReference>
<dbReference type="InterPro" id="IPR024344">
    <property type="entry name" value="MDMPI_metal-binding"/>
</dbReference>
<evidence type="ECO:0000313" key="3">
    <source>
        <dbReference type="EMBL" id="RFU39486.1"/>
    </source>
</evidence>
<dbReference type="GO" id="GO:0046872">
    <property type="term" value="F:metal ion binding"/>
    <property type="evidence" value="ECO:0007669"/>
    <property type="project" value="InterPro"/>
</dbReference>
<evidence type="ECO:0000259" key="1">
    <source>
        <dbReference type="Pfam" id="PF07398"/>
    </source>
</evidence>